<feature type="transmembrane region" description="Helical" evidence="1">
    <location>
        <begin position="69"/>
        <end position="89"/>
    </location>
</feature>
<keyword evidence="1" id="KW-1133">Transmembrane helix</keyword>
<keyword evidence="1" id="KW-0472">Membrane</keyword>
<accession>A0ABQ5DGR2</accession>
<name>A0ABQ5DGR2_9ASTR</name>
<evidence type="ECO:0000313" key="2">
    <source>
        <dbReference type="EMBL" id="GJT37532.1"/>
    </source>
</evidence>
<evidence type="ECO:0000256" key="1">
    <source>
        <dbReference type="SAM" id="Phobius"/>
    </source>
</evidence>
<sequence>MGCHHSNRQKSTSCPSGNAKIASFTKGVPKATVLCGYNLGLLNLVVGLIISCISEGATLSWGRLSSNNALFLVGALATLSLDSFSGLLFCVVGESITCNIICLHDYLYGSSVKRLDGCEAKDT</sequence>
<reference evidence="2" key="2">
    <citation type="submission" date="2022-01" db="EMBL/GenBank/DDBJ databases">
        <authorList>
            <person name="Yamashiro T."/>
            <person name="Shiraishi A."/>
            <person name="Satake H."/>
            <person name="Nakayama K."/>
        </authorList>
    </citation>
    <scope>NUCLEOTIDE SEQUENCE</scope>
</reference>
<comment type="caution">
    <text evidence="2">The sequence shown here is derived from an EMBL/GenBank/DDBJ whole genome shotgun (WGS) entry which is preliminary data.</text>
</comment>
<keyword evidence="1" id="KW-0812">Transmembrane</keyword>
<gene>
    <name evidence="2" type="ORF">Tco_0937397</name>
</gene>
<evidence type="ECO:0000313" key="3">
    <source>
        <dbReference type="Proteomes" id="UP001151760"/>
    </source>
</evidence>
<protein>
    <submittedName>
        <fullName evidence="2">Uncharacterized protein</fullName>
    </submittedName>
</protein>
<reference evidence="2" key="1">
    <citation type="journal article" date="2022" name="Int. J. Mol. Sci.">
        <title>Draft Genome of Tanacetum Coccineum: Genomic Comparison of Closely Related Tanacetum-Family Plants.</title>
        <authorList>
            <person name="Yamashiro T."/>
            <person name="Shiraishi A."/>
            <person name="Nakayama K."/>
            <person name="Satake H."/>
        </authorList>
    </citation>
    <scope>NUCLEOTIDE SEQUENCE</scope>
</reference>
<proteinExistence type="predicted"/>
<feature type="transmembrane region" description="Helical" evidence="1">
    <location>
        <begin position="37"/>
        <end position="57"/>
    </location>
</feature>
<organism evidence="2 3">
    <name type="scientific">Tanacetum coccineum</name>
    <dbReference type="NCBI Taxonomy" id="301880"/>
    <lineage>
        <taxon>Eukaryota</taxon>
        <taxon>Viridiplantae</taxon>
        <taxon>Streptophyta</taxon>
        <taxon>Embryophyta</taxon>
        <taxon>Tracheophyta</taxon>
        <taxon>Spermatophyta</taxon>
        <taxon>Magnoliopsida</taxon>
        <taxon>eudicotyledons</taxon>
        <taxon>Gunneridae</taxon>
        <taxon>Pentapetalae</taxon>
        <taxon>asterids</taxon>
        <taxon>campanulids</taxon>
        <taxon>Asterales</taxon>
        <taxon>Asteraceae</taxon>
        <taxon>Asteroideae</taxon>
        <taxon>Anthemideae</taxon>
        <taxon>Anthemidinae</taxon>
        <taxon>Tanacetum</taxon>
    </lineage>
</organism>
<keyword evidence="3" id="KW-1185">Reference proteome</keyword>
<dbReference type="Proteomes" id="UP001151760">
    <property type="component" value="Unassembled WGS sequence"/>
</dbReference>
<dbReference type="EMBL" id="BQNB010015230">
    <property type="protein sequence ID" value="GJT37532.1"/>
    <property type="molecule type" value="Genomic_DNA"/>
</dbReference>